<keyword evidence="11 12" id="KW-0804">Transcription</keyword>
<dbReference type="GO" id="GO:0006269">
    <property type="term" value="P:DNA replication, synthesis of primer"/>
    <property type="evidence" value="ECO:0007669"/>
    <property type="project" value="UniProtKB-UniRule"/>
</dbReference>
<dbReference type="GO" id="GO:0008270">
    <property type="term" value="F:zinc ion binding"/>
    <property type="evidence" value="ECO:0007669"/>
    <property type="project" value="UniProtKB-UniRule"/>
</dbReference>
<comment type="cofactor">
    <cofactor evidence="12 13 14">
        <name>Zn(2+)</name>
        <dbReference type="ChEBI" id="CHEBI:29105"/>
    </cofactor>
    <text evidence="12 13 14">Binds 1 zinc ion per monomer.</text>
</comment>
<dbReference type="FunCoup" id="A0A6N7EV56">
    <property type="interactions" value="251"/>
</dbReference>
<keyword evidence="4 12" id="KW-0548">Nucleotidyltransferase</keyword>
<gene>
    <name evidence="12" type="primary">dnaG</name>
    <name evidence="16" type="ORF">GCU85_06305</name>
</gene>
<evidence type="ECO:0000256" key="6">
    <source>
        <dbReference type="ARBA" id="ARBA00022723"/>
    </source>
</evidence>
<dbReference type="SMART" id="SM00493">
    <property type="entry name" value="TOPRIM"/>
    <property type="match status" value="1"/>
</dbReference>
<dbReference type="PANTHER" id="PTHR30313">
    <property type="entry name" value="DNA PRIMASE"/>
    <property type="match status" value="1"/>
</dbReference>
<evidence type="ECO:0000256" key="5">
    <source>
        <dbReference type="ARBA" id="ARBA00022705"/>
    </source>
</evidence>
<evidence type="ECO:0000256" key="13">
    <source>
        <dbReference type="PIRNR" id="PIRNR002811"/>
    </source>
</evidence>
<dbReference type="Pfam" id="PF08275">
    <property type="entry name" value="DNAG_N"/>
    <property type="match status" value="1"/>
</dbReference>
<dbReference type="Gene3D" id="3.90.980.10">
    <property type="entry name" value="DNA primase, catalytic core, N-terminal domain"/>
    <property type="match status" value="1"/>
</dbReference>
<dbReference type="EMBL" id="WHNW01000006">
    <property type="protein sequence ID" value="MPV86342.1"/>
    <property type="molecule type" value="Genomic_DNA"/>
</dbReference>
<sequence length="576" mass="65690">MKRIANNFIDELLSHVDIVNVVDSRVSLKKAGRNLQACCPFHDEKTPSFTVSPTKQFYHCFGCGASGNAIRFVMEFEHLSFVDAVEKLAETYQIPVRYDQVDTVKQQKRKNLYDLLDETATYYTNNLYQPTGEKARKYLAMRQLDVETADFFRLGFSLPGNTLQRQFNGDFSNEDLTKAGLLAQGNNGAYDQFRERLMFPIRDARGRVLGFGARALGDAMPKYLNSSETDVFQKRFVLYGLYELLQSSTKVERLIVVEGYMDVIALYQKGILGAVATLGTAFTPEHLQLAQKYTHKIYICFDGDNAGKRAAERALSVILPVMRLDVEIRFVFLPDGEDPDTLVRQIGQKAFNAHLEKGVIFSEFVYESLIGDSQLEFVEGRGEVAARARKLFDELPNSDFKGLLYQGLKERLGMDIYQLSKPTIAERHPAAPFVPSQPSARHYGASQYRGTAESHLIRLLSMYPLLAVHVLHLSLIQQAQQPDALLLYKMIRYLQLHGNQPAVILHFSEHLNELERQRFHAIMTQENVGTLLPGETEETKNHRLHKEFVIMLENYLNRLRDKTIKRLEINYSAPIN</sequence>
<evidence type="ECO:0000256" key="8">
    <source>
        <dbReference type="ARBA" id="ARBA00022833"/>
    </source>
</evidence>
<keyword evidence="1 12" id="KW-0240">DNA-directed RNA polymerase</keyword>
<comment type="function">
    <text evidence="12 13">RNA polymerase that catalyzes the synthesis of short RNA molecules used as primers for DNA polymerase during DNA replication.</text>
</comment>
<dbReference type="Pfam" id="PF13155">
    <property type="entry name" value="Toprim_2"/>
    <property type="match status" value="1"/>
</dbReference>
<dbReference type="Gene3D" id="3.40.1360.10">
    <property type="match status" value="1"/>
</dbReference>
<evidence type="ECO:0000256" key="14">
    <source>
        <dbReference type="PIRSR" id="PIRSR002811-1"/>
    </source>
</evidence>
<evidence type="ECO:0000256" key="2">
    <source>
        <dbReference type="ARBA" id="ARBA00022515"/>
    </source>
</evidence>
<accession>A0A6N7EV56</accession>
<dbReference type="InterPro" id="IPR002694">
    <property type="entry name" value="Znf_CHC2"/>
</dbReference>
<keyword evidence="3 12" id="KW-0808">Transferase</keyword>
<comment type="similarity">
    <text evidence="12 13">Belongs to the DnaG primase family.</text>
</comment>
<comment type="subunit">
    <text evidence="12">Monomer. Interacts with DnaB.</text>
</comment>
<dbReference type="RefSeq" id="WP_152810343.1">
    <property type="nucleotide sequence ID" value="NZ_WHNW01000006.1"/>
</dbReference>
<comment type="catalytic activity">
    <reaction evidence="12">
        <text>ssDNA + n NTP = ssDNA/pppN(pN)n-1 hybrid + (n-1) diphosphate.</text>
        <dbReference type="EC" id="2.7.7.101"/>
    </reaction>
</comment>
<evidence type="ECO:0000313" key="16">
    <source>
        <dbReference type="EMBL" id="MPV86342.1"/>
    </source>
</evidence>
<dbReference type="Gene3D" id="1.20.50.20">
    <property type="entry name" value="DnaG, RNA polymerase domain, helical bundle"/>
    <property type="match status" value="1"/>
</dbReference>
<dbReference type="InterPro" id="IPR030846">
    <property type="entry name" value="DnaG_bac"/>
</dbReference>
<evidence type="ECO:0000256" key="4">
    <source>
        <dbReference type="ARBA" id="ARBA00022695"/>
    </source>
</evidence>
<dbReference type="GO" id="GO:0003677">
    <property type="term" value="F:DNA binding"/>
    <property type="evidence" value="ECO:0007669"/>
    <property type="project" value="UniProtKB-KW"/>
</dbReference>
<evidence type="ECO:0000256" key="3">
    <source>
        <dbReference type="ARBA" id="ARBA00022679"/>
    </source>
</evidence>
<dbReference type="SUPFAM" id="SSF57783">
    <property type="entry name" value="Zinc beta-ribbon"/>
    <property type="match status" value="1"/>
</dbReference>
<keyword evidence="9" id="KW-0460">Magnesium</keyword>
<keyword evidence="8 12" id="KW-0862">Zinc</keyword>
<evidence type="ECO:0000256" key="11">
    <source>
        <dbReference type="ARBA" id="ARBA00023163"/>
    </source>
</evidence>
<dbReference type="PROSITE" id="PS50880">
    <property type="entry name" value="TOPRIM"/>
    <property type="match status" value="1"/>
</dbReference>
<feature type="domain" description="Toprim" evidence="15">
    <location>
        <begin position="252"/>
        <end position="334"/>
    </location>
</feature>
<dbReference type="InterPro" id="IPR037068">
    <property type="entry name" value="DNA_primase_core_N_sf"/>
</dbReference>
<dbReference type="SUPFAM" id="SSF56731">
    <property type="entry name" value="DNA primase core"/>
    <property type="match status" value="1"/>
</dbReference>
<dbReference type="PANTHER" id="PTHR30313:SF2">
    <property type="entry name" value="DNA PRIMASE"/>
    <property type="match status" value="1"/>
</dbReference>
<evidence type="ECO:0000256" key="12">
    <source>
        <dbReference type="HAMAP-Rule" id="MF_00974"/>
    </source>
</evidence>
<feature type="zinc finger region" description="CHC2-type" evidence="12 14">
    <location>
        <begin position="39"/>
        <end position="63"/>
    </location>
</feature>
<dbReference type="EC" id="2.7.7.101" evidence="12"/>
<evidence type="ECO:0000313" key="17">
    <source>
        <dbReference type="Proteomes" id="UP000471298"/>
    </source>
</evidence>
<dbReference type="NCBIfam" id="TIGR01391">
    <property type="entry name" value="dnaG"/>
    <property type="match status" value="1"/>
</dbReference>
<organism evidence="16 17">
    <name type="scientific">Ostreibacterium oceani</name>
    <dbReference type="NCBI Taxonomy" id="2654998"/>
    <lineage>
        <taxon>Bacteria</taxon>
        <taxon>Pseudomonadati</taxon>
        <taxon>Pseudomonadota</taxon>
        <taxon>Gammaproteobacteria</taxon>
        <taxon>Cardiobacteriales</taxon>
        <taxon>Ostreibacteriaceae</taxon>
        <taxon>Ostreibacterium</taxon>
    </lineage>
</organism>
<dbReference type="Proteomes" id="UP000471298">
    <property type="component" value="Unassembled WGS sequence"/>
</dbReference>
<keyword evidence="5 12" id="KW-0235">DNA replication</keyword>
<dbReference type="HAMAP" id="MF_00974">
    <property type="entry name" value="DNA_primase_DnaG"/>
    <property type="match status" value="1"/>
</dbReference>
<reference evidence="16 17" key="1">
    <citation type="submission" date="2019-10" db="EMBL/GenBank/DDBJ databases">
        <title>Cardiobacteriales fam. a chemoheterotrophic member of the order Cardiobacteriales, and proposal of Cardiobacteriales fam. nov.</title>
        <authorList>
            <person name="Wang C."/>
        </authorList>
    </citation>
    <scope>NUCLEOTIDE SEQUENCE [LARGE SCALE GENOMIC DNA]</scope>
    <source>
        <strain evidence="16 17">ML27</strain>
    </source>
</reference>
<dbReference type="GO" id="GO:0000428">
    <property type="term" value="C:DNA-directed RNA polymerase complex"/>
    <property type="evidence" value="ECO:0007669"/>
    <property type="project" value="UniProtKB-KW"/>
</dbReference>
<dbReference type="InterPro" id="IPR050219">
    <property type="entry name" value="DnaG_primase"/>
</dbReference>
<keyword evidence="6 12" id="KW-0479">Metal-binding</keyword>
<dbReference type="InterPro" id="IPR006171">
    <property type="entry name" value="TOPRIM_dom"/>
</dbReference>
<dbReference type="InterPro" id="IPR006295">
    <property type="entry name" value="DNA_primase_DnaG"/>
</dbReference>
<proteinExistence type="inferred from homology"/>
<keyword evidence="7 12" id="KW-0863">Zinc-finger</keyword>
<dbReference type="AlphaFoldDB" id="A0A6N7EV56"/>
<dbReference type="GO" id="GO:0005737">
    <property type="term" value="C:cytoplasm"/>
    <property type="evidence" value="ECO:0007669"/>
    <property type="project" value="TreeGrafter"/>
</dbReference>
<dbReference type="CDD" id="cd03364">
    <property type="entry name" value="TOPRIM_DnaG_primases"/>
    <property type="match status" value="1"/>
</dbReference>
<dbReference type="FunFam" id="3.90.580.10:FF:000001">
    <property type="entry name" value="DNA primase"/>
    <property type="match status" value="1"/>
</dbReference>
<dbReference type="InterPro" id="IPR036977">
    <property type="entry name" value="DNA_primase_Znf_CHC2"/>
</dbReference>
<dbReference type="InParanoid" id="A0A6N7EV56"/>
<keyword evidence="10 12" id="KW-0238">DNA-binding</keyword>
<evidence type="ECO:0000256" key="1">
    <source>
        <dbReference type="ARBA" id="ARBA00022478"/>
    </source>
</evidence>
<keyword evidence="17" id="KW-1185">Reference proteome</keyword>
<dbReference type="PIRSF" id="PIRSF002811">
    <property type="entry name" value="DnaG"/>
    <property type="match status" value="1"/>
</dbReference>
<name>A0A6N7EV56_9GAMM</name>
<dbReference type="Pfam" id="PF01807">
    <property type="entry name" value="Zn_ribbon_DnaG"/>
    <property type="match status" value="1"/>
</dbReference>
<evidence type="ECO:0000256" key="9">
    <source>
        <dbReference type="ARBA" id="ARBA00022842"/>
    </source>
</evidence>
<dbReference type="SMART" id="SM00400">
    <property type="entry name" value="ZnF_CHCC"/>
    <property type="match status" value="1"/>
</dbReference>
<comment type="domain">
    <text evidence="12">Contains an N-terminal zinc-binding domain, a central core domain that contains the primase activity, and a C-terminal DnaB-binding domain.</text>
</comment>
<comment type="caution">
    <text evidence="16">The sequence shown here is derived from an EMBL/GenBank/DDBJ whole genome shotgun (WGS) entry which is preliminary data.</text>
</comment>
<dbReference type="InterPro" id="IPR013264">
    <property type="entry name" value="DNAG_N"/>
</dbReference>
<dbReference type="GO" id="GO:1990077">
    <property type="term" value="C:primosome complex"/>
    <property type="evidence" value="ECO:0007669"/>
    <property type="project" value="UniProtKB-KW"/>
</dbReference>
<dbReference type="FunFam" id="3.40.1360.10:FF:000002">
    <property type="entry name" value="DNA primase"/>
    <property type="match status" value="1"/>
</dbReference>
<dbReference type="GO" id="GO:0003899">
    <property type="term" value="F:DNA-directed RNA polymerase activity"/>
    <property type="evidence" value="ECO:0007669"/>
    <property type="project" value="UniProtKB-UniRule"/>
</dbReference>
<protein>
    <recommendedName>
        <fullName evidence="12 13">DNA primase</fullName>
        <ecNumber evidence="12">2.7.7.101</ecNumber>
    </recommendedName>
</protein>
<dbReference type="Gene3D" id="3.90.580.10">
    <property type="entry name" value="Zinc finger, CHC2-type domain"/>
    <property type="match status" value="1"/>
</dbReference>
<evidence type="ECO:0000256" key="7">
    <source>
        <dbReference type="ARBA" id="ARBA00022771"/>
    </source>
</evidence>
<evidence type="ECO:0000259" key="15">
    <source>
        <dbReference type="PROSITE" id="PS50880"/>
    </source>
</evidence>
<keyword evidence="2 12" id="KW-0639">Primosome</keyword>
<evidence type="ECO:0000256" key="10">
    <source>
        <dbReference type="ARBA" id="ARBA00023125"/>
    </source>
</evidence>
<dbReference type="InterPro" id="IPR034151">
    <property type="entry name" value="TOPRIM_DnaG_bac"/>
</dbReference>